<evidence type="ECO:0000313" key="17">
    <source>
        <dbReference type="EMBL" id="RAZ75598.1"/>
    </source>
</evidence>
<keyword evidence="6 12" id="KW-0547">Nucleotide-binding</keyword>
<dbReference type="EMBL" id="QLZR01000005">
    <property type="protein sequence ID" value="RAZ75598.1"/>
    <property type="molecule type" value="Genomic_DNA"/>
</dbReference>
<evidence type="ECO:0000256" key="11">
    <source>
        <dbReference type="ARBA" id="ARBA00023316"/>
    </source>
</evidence>
<keyword evidence="5 12" id="KW-0132">Cell division</keyword>
<dbReference type="RefSeq" id="WP_112223995.1">
    <property type="nucleotide sequence ID" value="NZ_CP047673.1"/>
</dbReference>
<accession>A0A365KQZ2</accession>
<dbReference type="Pfam" id="PF02875">
    <property type="entry name" value="Mur_ligase_C"/>
    <property type="match status" value="1"/>
</dbReference>
<evidence type="ECO:0000256" key="13">
    <source>
        <dbReference type="RuleBase" id="RU004135"/>
    </source>
</evidence>
<dbReference type="Gene3D" id="3.40.1390.10">
    <property type="entry name" value="MurE/MurF, N-terminal domain"/>
    <property type="match status" value="1"/>
</dbReference>
<dbReference type="PANTHER" id="PTHR23135">
    <property type="entry name" value="MUR LIGASE FAMILY MEMBER"/>
    <property type="match status" value="1"/>
</dbReference>
<dbReference type="InterPro" id="IPR000713">
    <property type="entry name" value="Mur_ligase_N"/>
</dbReference>
<keyword evidence="18" id="KW-1185">Reference proteome</keyword>
<evidence type="ECO:0000256" key="6">
    <source>
        <dbReference type="ARBA" id="ARBA00022741"/>
    </source>
</evidence>
<feature type="binding site" evidence="12">
    <location>
        <position position="177"/>
    </location>
    <ligand>
        <name>UDP-N-acetyl-alpha-D-muramoyl-L-alanyl-D-glutamate</name>
        <dbReference type="ChEBI" id="CHEBI:83900"/>
    </ligand>
</feature>
<evidence type="ECO:0000256" key="9">
    <source>
        <dbReference type="ARBA" id="ARBA00022984"/>
    </source>
</evidence>
<sequence>MKLSYLLDGVELKSLSNHLAPDVNIQGISDNSQNINEGDLFVAVEGFEKDGHQYIDSALKKGAVAVIGEQPVANLPVPYIQVESSRQALGIVAGNFYGNPSKYKTIIGITGTNGKTTTCYMLKHILESNGKSCSVIGTLQNIVNGERIQSSNTTPSSLVLHQLLSMSHDEVVIMEVSSHALTQRRTEGIEFDYCLFSNLHPEHLDYHSTMEEYFSAKLLLFNQLKANGKAIVNQDNPWGVKLTKILRSRGKIVCTIGESEENHLRISSLNSEESSALVETDNEYMTIHSPMNGVHNIYNTLMAYLTAKLIGVNQSDILRSIGEFKGVDGRFEIYKLVNGVTVIIDYAHTPDAISYCLTTAKQQGAKKITHVFGFRGNRDASKRTAMLSLTNSLSDKYILTLDDLNAVPPDEMIASLRNLHDAYGSNNGHIVPDRTLAIKQAIEDSQSGDWVVITGKGHEKYQQNFHLPTDSDRETVNFITKLNEKD</sequence>
<keyword evidence="12" id="KW-0460">Magnesium</keyword>
<feature type="binding site" evidence="12">
    <location>
        <position position="185"/>
    </location>
    <ligand>
        <name>UDP-N-acetyl-alpha-D-muramoyl-L-alanyl-D-glutamate</name>
        <dbReference type="ChEBI" id="CHEBI:83900"/>
    </ligand>
</feature>
<keyword evidence="9 12" id="KW-0573">Peptidoglycan synthesis</keyword>
<evidence type="ECO:0000256" key="5">
    <source>
        <dbReference type="ARBA" id="ARBA00022618"/>
    </source>
</evidence>
<comment type="PTM">
    <text evidence="12">Carboxylation is probably crucial for Mg(2+) binding and, consequently, for the gamma-phosphate positioning of ATP.</text>
</comment>
<evidence type="ECO:0000259" key="15">
    <source>
        <dbReference type="Pfam" id="PF02875"/>
    </source>
</evidence>
<feature type="domain" description="Mur ligase N-terminal catalytic" evidence="14">
    <location>
        <begin position="25"/>
        <end position="97"/>
    </location>
</feature>
<evidence type="ECO:0000313" key="18">
    <source>
        <dbReference type="Proteomes" id="UP000251002"/>
    </source>
</evidence>
<name>A0A365KQZ2_9BACL</name>
<dbReference type="PANTHER" id="PTHR23135:SF4">
    <property type="entry name" value="UDP-N-ACETYLMURAMOYL-L-ALANYL-D-GLUTAMATE--2,6-DIAMINOPIMELATE LIGASE MURE HOMOLOG, CHLOROPLASTIC"/>
    <property type="match status" value="1"/>
</dbReference>
<evidence type="ECO:0000256" key="1">
    <source>
        <dbReference type="ARBA" id="ARBA00004752"/>
    </source>
</evidence>
<dbReference type="InterPro" id="IPR035911">
    <property type="entry name" value="MurE/MurF_N"/>
</dbReference>
<keyword evidence="3 12" id="KW-0963">Cytoplasm</keyword>
<dbReference type="AlphaFoldDB" id="A0A365KQZ2"/>
<evidence type="ECO:0000256" key="8">
    <source>
        <dbReference type="ARBA" id="ARBA00022960"/>
    </source>
</evidence>
<keyword evidence="7 12" id="KW-0067">ATP-binding</keyword>
<comment type="pathway">
    <text evidence="1 12 13">Cell wall biogenesis; peptidoglycan biosynthesis.</text>
</comment>
<dbReference type="GO" id="GO:0005524">
    <property type="term" value="F:ATP binding"/>
    <property type="evidence" value="ECO:0007669"/>
    <property type="project" value="UniProtKB-UniRule"/>
</dbReference>
<evidence type="ECO:0000256" key="7">
    <source>
        <dbReference type="ARBA" id="ARBA00022840"/>
    </source>
</evidence>
<dbReference type="InterPro" id="IPR036615">
    <property type="entry name" value="Mur_ligase_C_dom_sf"/>
</dbReference>
<gene>
    <name evidence="12" type="primary">murE</name>
    <name evidence="17" type="ORF">DP120_12385</name>
</gene>
<evidence type="ECO:0000256" key="3">
    <source>
        <dbReference type="ARBA" id="ARBA00022490"/>
    </source>
</evidence>
<comment type="caution">
    <text evidence="17">The sequence shown here is derived from an EMBL/GenBank/DDBJ whole genome shotgun (WGS) entry which is preliminary data.</text>
</comment>
<dbReference type="SUPFAM" id="SSF53623">
    <property type="entry name" value="MurD-like peptide ligases, catalytic domain"/>
    <property type="match status" value="1"/>
</dbReference>
<feature type="domain" description="Mur ligase central" evidence="16">
    <location>
        <begin position="109"/>
        <end position="306"/>
    </location>
</feature>
<comment type="cofactor">
    <cofactor evidence="12">
        <name>Mg(2+)</name>
        <dbReference type="ChEBI" id="CHEBI:18420"/>
    </cofactor>
</comment>
<dbReference type="Gene3D" id="3.40.1190.10">
    <property type="entry name" value="Mur-like, catalytic domain"/>
    <property type="match status" value="1"/>
</dbReference>
<keyword evidence="4 12" id="KW-0436">Ligase</keyword>
<proteinExistence type="inferred from homology"/>
<comment type="subcellular location">
    <subcellularLocation>
        <location evidence="12 13">Cytoplasm</location>
    </subcellularLocation>
</comment>
<feature type="binding site" evidence="12">
    <location>
        <position position="152"/>
    </location>
    <ligand>
        <name>UDP-N-acetyl-alpha-D-muramoyl-L-alanyl-D-glutamate</name>
        <dbReference type="ChEBI" id="CHEBI:83900"/>
    </ligand>
</feature>
<dbReference type="SUPFAM" id="SSF53244">
    <property type="entry name" value="MurD-like peptide ligases, peptide-binding domain"/>
    <property type="match status" value="1"/>
</dbReference>
<dbReference type="InterPro" id="IPR013221">
    <property type="entry name" value="Mur_ligase_cen"/>
</dbReference>
<dbReference type="HAMAP" id="MF_00208">
    <property type="entry name" value="MurE"/>
    <property type="match status" value="1"/>
</dbReference>
<evidence type="ECO:0000256" key="12">
    <source>
        <dbReference type="HAMAP-Rule" id="MF_00208"/>
    </source>
</evidence>
<dbReference type="NCBIfam" id="NF001126">
    <property type="entry name" value="PRK00139.1-4"/>
    <property type="match status" value="1"/>
</dbReference>
<dbReference type="SUPFAM" id="SSF63418">
    <property type="entry name" value="MurE/MurF N-terminal domain"/>
    <property type="match status" value="1"/>
</dbReference>
<dbReference type="GO" id="GO:0071555">
    <property type="term" value="P:cell wall organization"/>
    <property type="evidence" value="ECO:0007669"/>
    <property type="project" value="UniProtKB-KW"/>
</dbReference>
<evidence type="ECO:0000256" key="2">
    <source>
        <dbReference type="ARBA" id="ARBA00005898"/>
    </source>
</evidence>
<comment type="similarity">
    <text evidence="2 12">Belongs to the MurCDEF family. MurE subfamily.</text>
</comment>
<dbReference type="InterPro" id="IPR036565">
    <property type="entry name" value="Mur-like_cat_sf"/>
</dbReference>
<organism evidence="17 18">
    <name type="scientific">Planococcus halotolerans</name>
    <dbReference type="NCBI Taxonomy" id="2233542"/>
    <lineage>
        <taxon>Bacteria</taxon>
        <taxon>Bacillati</taxon>
        <taxon>Bacillota</taxon>
        <taxon>Bacilli</taxon>
        <taxon>Bacillales</taxon>
        <taxon>Caryophanaceae</taxon>
        <taxon>Planococcus</taxon>
    </lineage>
</organism>
<evidence type="ECO:0000259" key="14">
    <source>
        <dbReference type="Pfam" id="PF01225"/>
    </source>
</evidence>
<dbReference type="Pfam" id="PF08245">
    <property type="entry name" value="Mur_ligase_M"/>
    <property type="match status" value="1"/>
</dbReference>
<dbReference type="PROSITE" id="PS01011">
    <property type="entry name" value="FOLYLPOLYGLU_SYNT_1"/>
    <property type="match status" value="1"/>
</dbReference>
<feature type="binding site" evidence="12">
    <location>
        <begin position="111"/>
        <end position="117"/>
    </location>
    <ligand>
        <name>ATP</name>
        <dbReference type="ChEBI" id="CHEBI:30616"/>
    </ligand>
</feature>
<dbReference type="GO" id="GO:0004326">
    <property type="term" value="F:tetrahydrofolylpolyglutamate synthase activity"/>
    <property type="evidence" value="ECO:0007669"/>
    <property type="project" value="InterPro"/>
</dbReference>
<reference evidence="17 18" key="1">
    <citation type="submission" date="2018-06" db="EMBL/GenBank/DDBJ databases">
        <title>The draft genome sequences of strains SCU63 and S1.</title>
        <authorList>
            <person name="Gan L."/>
        </authorList>
    </citation>
    <scope>NUCLEOTIDE SEQUENCE [LARGE SCALE GENOMIC DNA]</scope>
    <source>
        <strain evidence="17 18">SCU63</strain>
    </source>
</reference>
<evidence type="ECO:0000256" key="10">
    <source>
        <dbReference type="ARBA" id="ARBA00023306"/>
    </source>
</evidence>
<evidence type="ECO:0000256" key="4">
    <source>
        <dbReference type="ARBA" id="ARBA00022598"/>
    </source>
</evidence>
<dbReference type="Proteomes" id="UP000251002">
    <property type="component" value="Unassembled WGS sequence"/>
</dbReference>
<dbReference type="InterPro" id="IPR018109">
    <property type="entry name" value="Folylpolyglutamate_synth_CS"/>
</dbReference>
<feature type="domain" description="Mur ligase C-terminal" evidence="15">
    <location>
        <begin position="329"/>
        <end position="457"/>
    </location>
</feature>
<dbReference type="GO" id="GO:0009252">
    <property type="term" value="P:peptidoglycan biosynthetic process"/>
    <property type="evidence" value="ECO:0007669"/>
    <property type="project" value="UniProtKB-UniRule"/>
</dbReference>
<dbReference type="NCBIfam" id="TIGR01085">
    <property type="entry name" value="murE"/>
    <property type="match status" value="1"/>
</dbReference>
<keyword evidence="11 12" id="KW-0961">Cell wall biogenesis/degradation</keyword>
<protein>
    <recommendedName>
        <fullName evidence="12">UDP-N-acetylmuramyl-tripeptide synthetase</fullName>
        <ecNumber evidence="12">6.3.2.-</ecNumber>
    </recommendedName>
    <alternativeName>
        <fullName evidence="12">UDP-MurNAc-tripeptide synthetase</fullName>
    </alternativeName>
</protein>
<dbReference type="Pfam" id="PF01225">
    <property type="entry name" value="Mur_ligase"/>
    <property type="match status" value="1"/>
</dbReference>
<dbReference type="UniPathway" id="UPA00219"/>
<comment type="caution">
    <text evidence="12">Lacks conserved residue(s) required for the propagation of feature annotation.</text>
</comment>
<keyword evidence="10 12" id="KW-0131">Cell cycle</keyword>
<dbReference type="InterPro" id="IPR005761">
    <property type="entry name" value="UDP-N-AcMur-Glu-dNH2Pim_ligase"/>
</dbReference>
<feature type="binding site" evidence="12">
    <location>
        <begin position="153"/>
        <end position="154"/>
    </location>
    <ligand>
        <name>UDP-N-acetyl-alpha-D-muramoyl-L-alanyl-D-glutamate</name>
        <dbReference type="ChEBI" id="CHEBI:83900"/>
    </ligand>
</feature>
<dbReference type="GO" id="GO:0008360">
    <property type="term" value="P:regulation of cell shape"/>
    <property type="evidence" value="ECO:0007669"/>
    <property type="project" value="UniProtKB-KW"/>
</dbReference>
<dbReference type="GO" id="GO:0051301">
    <property type="term" value="P:cell division"/>
    <property type="evidence" value="ECO:0007669"/>
    <property type="project" value="UniProtKB-KW"/>
</dbReference>
<feature type="binding site" evidence="12">
    <location>
        <position position="183"/>
    </location>
    <ligand>
        <name>UDP-N-acetyl-alpha-D-muramoyl-L-alanyl-D-glutamate</name>
        <dbReference type="ChEBI" id="CHEBI:83900"/>
    </ligand>
</feature>
<evidence type="ECO:0000259" key="16">
    <source>
        <dbReference type="Pfam" id="PF08245"/>
    </source>
</evidence>
<feature type="binding site" evidence="12">
    <location>
        <position position="32"/>
    </location>
    <ligand>
        <name>UDP-N-acetyl-alpha-D-muramoyl-L-alanyl-D-glutamate</name>
        <dbReference type="ChEBI" id="CHEBI:83900"/>
    </ligand>
</feature>
<dbReference type="EC" id="6.3.2.-" evidence="12"/>
<dbReference type="GO" id="GO:0000287">
    <property type="term" value="F:magnesium ion binding"/>
    <property type="evidence" value="ECO:0007669"/>
    <property type="project" value="UniProtKB-UniRule"/>
</dbReference>
<dbReference type="Gene3D" id="3.90.190.20">
    <property type="entry name" value="Mur ligase, C-terminal domain"/>
    <property type="match status" value="1"/>
</dbReference>
<comment type="function">
    <text evidence="12">Catalyzes the addition of an amino acid to the nucleotide precursor UDP-N-acetylmuramoyl-L-alanyl-D-glutamate (UMAG) in the biosynthesis of bacterial cell-wall peptidoglycan.</text>
</comment>
<dbReference type="GO" id="GO:0005737">
    <property type="term" value="C:cytoplasm"/>
    <property type="evidence" value="ECO:0007669"/>
    <property type="project" value="UniProtKB-SubCell"/>
</dbReference>
<feature type="modified residue" description="N6-carboxylysine" evidence="12">
    <location>
        <position position="217"/>
    </location>
</feature>
<keyword evidence="8 12" id="KW-0133">Cell shape</keyword>
<dbReference type="InterPro" id="IPR004101">
    <property type="entry name" value="Mur_ligase_C"/>
</dbReference>